<evidence type="ECO:0000313" key="2">
    <source>
        <dbReference type="Proteomes" id="UP000482960"/>
    </source>
</evidence>
<accession>A0A6V8L321</accession>
<reference evidence="1 2" key="2">
    <citation type="submission" date="2020-03" db="EMBL/GenBank/DDBJ databases">
        <authorList>
            <person name="Ichikawa N."/>
            <person name="Kimura A."/>
            <person name="Kitahashi Y."/>
            <person name="Uohara A."/>
        </authorList>
    </citation>
    <scope>NUCLEOTIDE SEQUENCE [LARGE SCALE GENOMIC DNA]</scope>
    <source>
        <strain evidence="1 2">NBRC 108638</strain>
    </source>
</reference>
<organism evidence="1 2">
    <name type="scientific">Phytohabitans rumicis</name>
    <dbReference type="NCBI Taxonomy" id="1076125"/>
    <lineage>
        <taxon>Bacteria</taxon>
        <taxon>Bacillati</taxon>
        <taxon>Actinomycetota</taxon>
        <taxon>Actinomycetes</taxon>
        <taxon>Micromonosporales</taxon>
        <taxon>Micromonosporaceae</taxon>
    </lineage>
</organism>
<evidence type="ECO:0000313" key="1">
    <source>
        <dbReference type="EMBL" id="GFJ87105.1"/>
    </source>
</evidence>
<name>A0A6V8L321_9ACTN</name>
<protein>
    <recommendedName>
        <fullName evidence="3">Tetratricopeptide repeat protein</fullName>
    </recommendedName>
</protein>
<dbReference type="Proteomes" id="UP000482960">
    <property type="component" value="Unassembled WGS sequence"/>
</dbReference>
<reference evidence="1 2" key="1">
    <citation type="submission" date="2020-03" db="EMBL/GenBank/DDBJ databases">
        <title>Whole genome shotgun sequence of Phytohabitans rumicis NBRC 108638.</title>
        <authorList>
            <person name="Komaki H."/>
            <person name="Tamura T."/>
        </authorList>
    </citation>
    <scope>NUCLEOTIDE SEQUENCE [LARGE SCALE GENOMIC DNA]</scope>
    <source>
        <strain evidence="1 2">NBRC 108638</strain>
    </source>
</reference>
<comment type="caution">
    <text evidence="1">The sequence shown here is derived from an EMBL/GenBank/DDBJ whole genome shotgun (WGS) entry which is preliminary data.</text>
</comment>
<gene>
    <name evidence="1" type="ORF">Prum_007470</name>
</gene>
<keyword evidence="2" id="KW-1185">Reference proteome</keyword>
<dbReference type="AlphaFoldDB" id="A0A6V8L321"/>
<dbReference type="Gene3D" id="1.25.40.10">
    <property type="entry name" value="Tetratricopeptide repeat domain"/>
    <property type="match status" value="1"/>
</dbReference>
<dbReference type="RefSeq" id="WP_173073904.1">
    <property type="nucleotide sequence ID" value="NZ_BAABJB010000016.1"/>
</dbReference>
<sequence>MYDELLAAVRARVNRYGNSGDAQDVLHPAGVRDAQALLTAARELSGGDGRTPLIDAQHAAGLLYYARHVVLSAGDDETDLDLAEPLLRPVFDHIADLADQLRALADVLTRPVRLNPQRVAVFTFAGRPLAEIDAVIAVTRHAILAAGDGTDSMPLHMNLAEAHQLRYTRTGDVADLTDAVDIARQVLAATPADDQMYGNRLTTLATFLQLRFASAATIADLDASIEAYAEALTSAGDDDEDRPMYLSNLGRARMTRYVYVSRDPADLDAAVELVRTAVARTPDGDPARDTRLHALHQAYWLCYARTGDLADLEAALRAAHEAIEATLPEHPDRPERIFNLGATHLARYERTGHSDDAAAAKDVAKRLMRAVPKDHPLYAAAHDLLDRARRSHR</sequence>
<proteinExistence type="predicted"/>
<dbReference type="InterPro" id="IPR011990">
    <property type="entry name" value="TPR-like_helical_dom_sf"/>
</dbReference>
<dbReference type="EMBL" id="BLPG01000001">
    <property type="protein sequence ID" value="GFJ87105.1"/>
    <property type="molecule type" value="Genomic_DNA"/>
</dbReference>
<evidence type="ECO:0008006" key="3">
    <source>
        <dbReference type="Google" id="ProtNLM"/>
    </source>
</evidence>